<reference evidence="2 4" key="1">
    <citation type="journal article" date="2011" name="Stand. Genomic Sci.">
        <title>Non-contiguous finished genome sequence and contextual data of the filamentous soil bacterium Ktedonobacter racemifer type strain (SOSP1-21).</title>
        <authorList>
            <person name="Chang Y.J."/>
            <person name="Land M."/>
            <person name="Hauser L."/>
            <person name="Chertkov O."/>
            <person name="Del Rio T.G."/>
            <person name="Nolan M."/>
            <person name="Copeland A."/>
            <person name="Tice H."/>
            <person name="Cheng J.F."/>
            <person name="Lucas S."/>
            <person name="Han C."/>
            <person name="Goodwin L."/>
            <person name="Pitluck S."/>
            <person name="Ivanova N."/>
            <person name="Ovchinikova G."/>
            <person name="Pati A."/>
            <person name="Chen A."/>
            <person name="Palaniappan K."/>
            <person name="Mavromatis K."/>
            <person name="Liolios K."/>
            <person name="Brettin T."/>
            <person name="Fiebig A."/>
            <person name="Rohde M."/>
            <person name="Abt B."/>
            <person name="Goker M."/>
            <person name="Detter J.C."/>
            <person name="Woyke T."/>
            <person name="Bristow J."/>
            <person name="Eisen J.A."/>
            <person name="Markowitz V."/>
            <person name="Hugenholtz P."/>
            <person name="Kyrpides N.C."/>
            <person name="Klenk H.P."/>
            <person name="Lapidus A."/>
        </authorList>
    </citation>
    <scope>NUCLEOTIDE SEQUENCE [LARGE SCALE GENOMIC DNA]</scope>
    <source>
        <strain evidence="4">DSM 44963</strain>
        <strain evidence="2">SOSP1-21</strain>
    </source>
</reference>
<dbReference type="InParanoid" id="D6TKZ1"/>
<gene>
    <name evidence="2" type="ORF">Krac_7739</name>
    <name evidence="3" type="ORF">Krac_9090</name>
</gene>
<evidence type="ECO:0000313" key="2">
    <source>
        <dbReference type="EMBL" id="EFH86441.1"/>
    </source>
</evidence>
<feature type="compositionally biased region" description="Basic and acidic residues" evidence="1">
    <location>
        <begin position="60"/>
        <end position="73"/>
    </location>
</feature>
<accession>D6TKZ1</accession>
<dbReference type="EMBL" id="ADVG01000002">
    <property type="protein sequence ID" value="EFH87743.1"/>
    <property type="molecule type" value="Genomic_DNA"/>
</dbReference>
<evidence type="ECO:0000256" key="1">
    <source>
        <dbReference type="SAM" id="MobiDB-lite"/>
    </source>
</evidence>
<comment type="caution">
    <text evidence="2">The sequence shown here is derived from an EMBL/GenBank/DDBJ whole genome shotgun (WGS) entry which is preliminary data.</text>
</comment>
<proteinExistence type="predicted"/>
<dbReference type="EMBL" id="ADVG01000002">
    <property type="protein sequence ID" value="EFH86441.1"/>
    <property type="molecule type" value="Genomic_DNA"/>
</dbReference>
<feature type="region of interest" description="Disordered" evidence="1">
    <location>
        <begin position="55"/>
        <end position="79"/>
    </location>
</feature>
<evidence type="ECO:0000313" key="3">
    <source>
        <dbReference type="EMBL" id="EFH87743.1"/>
    </source>
</evidence>
<sequence length="120" mass="13576">MEKSSLAEVWRLLSESVFEEMEAWRKEHPTATFQEIEDELDARLSGMRAQMLADLAQQSPKRDWSGQEAEKRPRCPQCGADLQARGKHERRLATQGGQEVKLSRRYGTCPQCGSGLFPPG</sequence>
<evidence type="ECO:0000313" key="4">
    <source>
        <dbReference type="Proteomes" id="UP000004508"/>
    </source>
</evidence>
<name>D6TKZ1_KTERA</name>
<keyword evidence="4" id="KW-1185">Reference proteome</keyword>
<dbReference type="Proteomes" id="UP000004508">
    <property type="component" value="Unassembled WGS sequence"/>
</dbReference>
<dbReference type="AlphaFoldDB" id="D6TKZ1"/>
<protein>
    <submittedName>
        <fullName evidence="2">Uncharacterized protein</fullName>
    </submittedName>
</protein>
<organism evidence="2 4">
    <name type="scientific">Ktedonobacter racemifer DSM 44963</name>
    <dbReference type="NCBI Taxonomy" id="485913"/>
    <lineage>
        <taxon>Bacteria</taxon>
        <taxon>Bacillati</taxon>
        <taxon>Chloroflexota</taxon>
        <taxon>Ktedonobacteria</taxon>
        <taxon>Ktedonobacterales</taxon>
        <taxon>Ktedonobacteraceae</taxon>
        <taxon>Ktedonobacter</taxon>
    </lineage>
</organism>